<organism evidence="2 3">
    <name type="scientific">Dendrobium thyrsiflorum</name>
    <name type="common">Pinecone-like raceme dendrobium</name>
    <name type="synonym">Orchid</name>
    <dbReference type="NCBI Taxonomy" id="117978"/>
    <lineage>
        <taxon>Eukaryota</taxon>
        <taxon>Viridiplantae</taxon>
        <taxon>Streptophyta</taxon>
        <taxon>Embryophyta</taxon>
        <taxon>Tracheophyta</taxon>
        <taxon>Spermatophyta</taxon>
        <taxon>Magnoliopsida</taxon>
        <taxon>Liliopsida</taxon>
        <taxon>Asparagales</taxon>
        <taxon>Orchidaceae</taxon>
        <taxon>Epidendroideae</taxon>
        <taxon>Malaxideae</taxon>
        <taxon>Dendrobiinae</taxon>
        <taxon>Dendrobium</taxon>
    </lineage>
</organism>
<feature type="region of interest" description="Disordered" evidence="1">
    <location>
        <begin position="655"/>
        <end position="689"/>
    </location>
</feature>
<feature type="region of interest" description="Disordered" evidence="1">
    <location>
        <begin position="63"/>
        <end position="85"/>
    </location>
</feature>
<feature type="region of interest" description="Disordered" evidence="1">
    <location>
        <begin position="169"/>
        <end position="398"/>
    </location>
</feature>
<feature type="compositionally biased region" description="Pro residues" evidence="1">
    <location>
        <begin position="308"/>
        <end position="318"/>
    </location>
</feature>
<name>A0ABD0TTK3_DENTH</name>
<dbReference type="EMBL" id="JANQDX010000031">
    <property type="protein sequence ID" value="KAL0903010.1"/>
    <property type="molecule type" value="Genomic_DNA"/>
</dbReference>
<feature type="region of interest" description="Disordered" evidence="1">
    <location>
        <begin position="762"/>
        <end position="787"/>
    </location>
</feature>
<evidence type="ECO:0000313" key="3">
    <source>
        <dbReference type="Proteomes" id="UP001552299"/>
    </source>
</evidence>
<feature type="compositionally biased region" description="Basic and acidic residues" evidence="1">
    <location>
        <begin position="204"/>
        <end position="228"/>
    </location>
</feature>
<accession>A0ABD0TTK3</accession>
<evidence type="ECO:0000313" key="2">
    <source>
        <dbReference type="EMBL" id="KAL0903010.1"/>
    </source>
</evidence>
<dbReference type="Proteomes" id="UP001552299">
    <property type="component" value="Unassembled WGS sequence"/>
</dbReference>
<feature type="compositionally biased region" description="Polar residues" evidence="1">
    <location>
        <begin position="341"/>
        <end position="357"/>
    </location>
</feature>
<protein>
    <submittedName>
        <fullName evidence="2">Uncharacterized protein</fullName>
    </submittedName>
</protein>
<gene>
    <name evidence="2" type="ORF">M5K25_028298</name>
</gene>
<sequence length="864" mass="96499">MKFGLGFEHLDMTSDGLTLTTVDNRALADKKPVLEFNVSSEYEFPTLKRKAVETSAAAKTVTRPANMKSVTTSFPPAQPEGVKPDGRISAAPSVYEVGSSSATVPLTRAQRKNRSKRLKKILEELDEQRKLVKAGLEDLGDASWLPETSPLLGGSRFHPLSAARGEENVRKIARSPPPAFQDEAESSKKRRSPFAGARSVIQRMADKERTTKSEIMRRMGRAVSDKVKAHILRKPTNDRGATRPPRREVKRYADLSTTYARADQHERPIQRRNDGRSEKTITARVEQPRKEWAPVQSVPRRHRTARRPPSPIQVPPSDVPSKIQKRTGELYRPVQQHPEGRTSSPSNRGSKSRNTSRPVKGKVVQPKEPVTVVTKEEPSTSKVQKQKERVEDAQVQPTQEVGRVTDPRTPVNDDTEMKDCEQYVPVSPNHVSGRSVDEILEELKASIRQIEEDEATEAERWKATELEVLEEIQREKDQQTGSVAEIFMVDTRGSLRRDQHTVDSQDVVAGESAPPDFTQQLLEQLRKKDERIYRMESRIEEMITAMTTLKGQSSIPQKPPVDADKPEVIHITDKKSATMEEEPPPVQVELPKEEIPKEDVPEKTLSENESNIVVEASPSAVRGPPVRVVISDEGVKTLVPLTLYDFDFVPPGKDDNTFYNNNNNDPNNDSQNESAVNSVPSQDEDVSDCNSDAPICHFQGVTVGGRHGRGRGRGRHDAREVPPVLMRSRTPVIHLNLESSSEDELNTVREPANPTSKKAKFEIPLEADSDEDMAQDKKEGQDKSESSMYERINQYVRTLALTPLTSGTVGELQVKVAPQLEGCQSQKFYCTPSYSGCVGPVVLGIDSTLSNCFSLLRYEKIRPK</sequence>
<proteinExistence type="predicted"/>
<keyword evidence="3" id="KW-1185">Reference proteome</keyword>
<feature type="compositionally biased region" description="Basic and acidic residues" evidence="1">
    <location>
        <begin position="235"/>
        <end position="253"/>
    </location>
</feature>
<feature type="compositionally biased region" description="Low complexity" evidence="1">
    <location>
        <begin position="657"/>
        <end position="672"/>
    </location>
</feature>
<evidence type="ECO:0000256" key="1">
    <source>
        <dbReference type="SAM" id="MobiDB-lite"/>
    </source>
</evidence>
<reference evidence="2 3" key="1">
    <citation type="journal article" date="2024" name="Plant Biotechnol. J.">
        <title>Dendrobium thyrsiflorum genome and its molecular insights into genes involved in important horticultural traits.</title>
        <authorList>
            <person name="Chen B."/>
            <person name="Wang J.Y."/>
            <person name="Zheng P.J."/>
            <person name="Li K.L."/>
            <person name="Liang Y.M."/>
            <person name="Chen X.F."/>
            <person name="Zhang C."/>
            <person name="Zhao X."/>
            <person name="He X."/>
            <person name="Zhang G.Q."/>
            <person name="Liu Z.J."/>
            <person name="Xu Q."/>
        </authorList>
    </citation>
    <scope>NUCLEOTIDE SEQUENCE [LARGE SCALE GENOMIC DNA]</scope>
    <source>
        <strain evidence="2">GZMU011</strain>
    </source>
</reference>
<comment type="caution">
    <text evidence="2">The sequence shown here is derived from an EMBL/GenBank/DDBJ whole genome shotgun (WGS) entry which is preliminary data.</text>
</comment>
<dbReference type="AlphaFoldDB" id="A0ABD0TTK3"/>
<feature type="compositionally biased region" description="Basic and acidic residues" evidence="1">
    <location>
        <begin position="374"/>
        <end position="392"/>
    </location>
</feature>
<feature type="compositionally biased region" description="Basic and acidic residues" evidence="1">
    <location>
        <begin position="774"/>
        <end position="785"/>
    </location>
</feature>
<feature type="compositionally biased region" description="Basic and acidic residues" evidence="1">
    <location>
        <begin position="262"/>
        <end position="292"/>
    </location>
</feature>